<evidence type="ECO:0000313" key="1">
    <source>
        <dbReference type="EMBL" id="SDH14803.1"/>
    </source>
</evidence>
<gene>
    <name evidence="1" type="ORF">SAMN04488121_10984</name>
</gene>
<dbReference type="EMBL" id="FNBN01000009">
    <property type="protein sequence ID" value="SDH14803.1"/>
    <property type="molecule type" value="Genomic_DNA"/>
</dbReference>
<name>A0A1G8A1R6_CHIFI</name>
<proteinExistence type="predicted"/>
<evidence type="ECO:0008006" key="3">
    <source>
        <dbReference type="Google" id="ProtNLM"/>
    </source>
</evidence>
<dbReference type="OrthoDB" id="1117657at2"/>
<dbReference type="STRING" id="104663.SAMN04488121_10984"/>
<sequence>MKEKFSILLFLLLPILTYGKKGDSEFKKVIVKEFSTNAGTNLSISNKYGKIVVHTWQKNEVKATITITGFGKSVEEATSIVNMVDIDMNNSGNNASLQTVYNPSASGSKWFSWGSKKDSKDYVNIDYELYVPERLAKLSLDNNFGDIITDVLSFPTSINMNYCNYDIKESERQLDLNMNYCDRGRIGKAESVNIRANYSNLKSDAISSLVTRSNYCEYNLGTVGSLNTSGNYDEYNVNKVGSFNGKNTYTDFRIAEVQTEISSKLVYGDFSAKTLGTGFKSGDFQLTYTDVKVGVPQRLGLHIKVQFNRGDVSTGELSLKNVVNIKKNSQLTYTASTNSADDRSPSISVNGVYSNIAFESR</sequence>
<evidence type="ECO:0000313" key="2">
    <source>
        <dbReference type="Proteomes" id="UP000199045"/>
    </source>
</evidence>
<reference evidence="1 2" key="1">
    <citation type="submission" date="2016-10" db="EMBL/GenBank/DDBJ databases">
        <authorList>
            <person name="de Groot N.N."/>
        </authorList>
    </citation>
    <scope>NUCLEOTIDE SEQUENCE [LARGE SCALE GENOMIC DNA]</scope>
    <source>
        <strain evidence="1 2">DSM 527</strain>
    </source>
</reference>
<protein>
    <recommendedName>
        <fullName evidence="3">Adhesin domain-containing protein</fullName>
    </recommendedName>
</protein>
<dbReference type="AlphaFoldDB" id="A0A1G8A1R6"/>
<accession>A0A1G8A1R6</accession>
<dbReference type="RefSeq" id="WP_089836821.1">
    <property type="nucleotide sequence ID" value="NZ_FNBN01000009.1"/>
</dbReference>
<dbReference type="Proteomes" id="UP000199045">
    <property type="component" value="Unassembled WGS sequence"/>
</dbReference>
<organism evidence="1 2">
    <name type="scientific">Chitinophaga filiformis</name>
    <name type="common">Myxococcus filiformis</name>
    <name type="synonym">Flexibacter filiformis</name>
    <dbReference type="NCBI Taxonomy" id="104663"/>
    <lineage>
        <taxon>Bacteria</taxon>
        <taxon>Pseudomonadati</taxon>
        <taxon>Bacteroidota</taxon>
        <taxon>Chitinophagia</taxon>
        <taxon>Chitinophagales</taxon>
        <taxon>Chitinophagaceae</taxon>
        <taxon>Chitinophaga</taxon>
    </lineage>
</organism>